<organism evidence="1">
    <name type="scientific">Hot spring virus BHS2</name>
    <dbReference type="NCBI Taxonomy" id="2024352"/>
    <lineage>
        <taxon>Viruses</taxon>
    </lineage>
</organism>
<sequence>MKPHPLSRIPDEALVAVTRWLEEERAAAERQILGMASSAPLEQLRMAAATHRTLDELLAKIRLEEEHRAREQR</sequence>
<accession>A0A2U7P3E2</accession>
<name>A0A2U7P3E2_9VIRU</name>
<protein>
    <submittedName>
        <fullName evidence="1">Uncharacterized protein</fullName>
    </submittedName>
</protein>
<reference evidence="1" key="1">
    <citation type="submission" date="2017-05" db="EMBL/GenBank/DDBJ databases">
        <title>The virome of a scalding spring: bacteriophages and archaeal viruses share the pool.</title>
        <authorList>
            <person name="Zablocki O.D.J."/>
            <person name="van Zyl L.J."/>
            <person name="Kirby B."/>
            <person name="Trindade M.I."/>
        </authorList>
    </citation>
    <scope>NUCLEOTIDE SEQUENCE</scope>
</reference>
<evidence type="ECO:0000313" key="1">
    <source>
        <dbReference type="EMBL" id="ASV43928.1"/>
    </source>
</evidence>
<proteinExistence type="predicted"/>
<dbReference type="EMBL" id="MF098557">
    <property type="protein sequence ID" value="ASV43928.1"/>
    <property type="molecule type" value="Genomic_DNA"/>
</dbReference>